<protein>
    <submittedName>
        <fullName evidence="2">Uncharacterized protein</fullName>
    </submittedName>
</protein>
<dbReference type="eggNOG" id="ENOG502THAA">
    <property type="taxonomic scope" value="Eukaryota"/>
</dbReference>
<gene>
    <name evidence="2" type="ORF">CAEBREN_26296</name>
</gene>
<keyword evidence="3" id="KW-1185">Reference proteome</keyword>
<sequence>MPKIHGFLLLLLSFSIKTLCFDDPLDSDFNPCNLDDSTCMPLEDFDQNCTCILLPDEKLYNVTDDVYLFLTGYPIHMSYITQTPLAPLFRKKLSVRIPKSHYYDSTEPDQNIYRNLKIHEKMALFVVSTEKSADVLKYLIDNEFLRTEAIAKADNRWCLEGECNAFIYESGTVNRTIGKCALLVSSAVVQIFLKVSTPTLQIFSRSSNTGVARFSPFQVSMRSLVFPQYVRSIEISFFNFFQIQRLQCEHKCKVFYWGEREMCMKQCQLRLQFDLISVTSDLKRNFDFFVQSSAIQNFRMKYRKFL</sequence>
<organism evidence="3">
    <name type="scientific">Caenorhabditis brenneri</name>
    <name type="common">Nematode worm</name>
    <dbReference type="NCBI Taxonomy" id="135651"/>
    <lineage>
        <taxon>Eukaryota</taxon>
        <taxon>Metazoa</taxon>
        <taxon>Ecdysozoa</taxon>
        <taxon>Nematoda</taxon>
        <taxon>Chromadorea</taxon>
        <taxon>Rhabditida</taxon>
        <taxon>Rhabditina</taxon>
        <taxon>Rhabditomorpha</taxon>
        <taxon>Rhabditoidea</taxon>
        <taxon>Rhabditidae</taxon>
        <taxon>Peloderinae</taxon>
        <taxon>Caenorhabditis</taxon>
    </lineage>
</organism>
<evidence type="ECO:0000256" key="1">
    <source>
        <dbReference type="SAM" id="SignalP"/>
    </source>
</evidence>
<dbReference type="HOGENOM" id="CLU_079156_0_0_1"/>
<accession>G0P4A4</accession>
<dbReference type="EMBL" id="GL380060">
    <property type="protein sequence ID" value="EGT44659.1"/>
    <property type="molecule type" value="Genomic_DNA"/>
</dbReference>
<dbReference type="Proteomes" id="UP000008068">
    <property type="component" value="Unassembled WGS sequence"/>
</dbReference>
<dbReference type="AlphaFoldDB" id="G0P4A4"/>
<reference evidence="3" key="1">
    <citation type="submission" date="2011-07" db="EMBL/GenBank/DDBJ databases">
        <authorList>
            <consortium name="Caenorhabditis brenneri Sequencing and Analysis Consortium"/>
            <person name="Wilson R.K."/>
        </authorList>
    </citation>
    <scope>NUCLEOTIDE SEQUENCE [LARGE SCALE GENOMIC DNA]</scope>
    <source>
        <strain evidence="3">PB2801</strain>
    </source>
</reference>
<dbReference type="InParanoid" id="G0P4A4"/>
<keyword evidence="1" id="KW-0732">Signal</keyword>
<dbReference type="FunCoup" id="G0P4A4">
    <property type="interactions" value="307"/>
</dbReference>
<dbReference type="STRING" id="135651.G0P4A4"/>
<proteinExistence type="predicted"/>
<evidence type="ECO:0000313" key="3">
    <source>
        <dbReference type="Proteomes" id="UP000008068"/>
    </source>
</evidence>
<evidence type="ECO:0000313" key="2">
    <source>
        <dbReference type="EMBL" id="EGT44659.1"/>
    </source>
</evidence>
<feature type="signal peptide" evidence="1">
    <location>
        <begin position="1"/>
        <end position="20"/>
    </location>
</feature>
<feature type="chain" id="PRO_5003406851" evidence="1">
    <location>
        <begin position="21"/>
        <end position="306"/>
    </location>
</feature>
<dbReference type="OrthoDB" id="5849360at2759"/>
<name>G0P4A4_CAEBE</name>